<name>A0AA38HH48_9CUCU</name>
<gene>
    <name evidence="3" type="ORF">Zmor_012163</name>
</gene>
<feature type="domain" description="Reverse transcriptase" evidence="2">
    <location>
        <begin position="1"/>
        <end position="93"/>
    </location>
</feature>
<keyword evidence="4" id="KW-1185">Reference proteome</keyword>
<feature type="signal peptide" evidence="1">
    <location>
        <begin position="1"/>
        <end position="19"/>
    </location>
</feature>
<evidence type="ECO:0000313" key="4">
    <source>
        <dbReference type="Proteomes" id="UP001168821"/>
    </source>
</evidence>
<protein>
    <recommendedName>
        <fullName evidence="2">Reverse transcriptase domain-containing protein</fullName>
    </recommendedName>
</protein>
<sequence>MGVPLDALLSLILFALYMSDIPRPEDTSTFLSQFADDTAVHTGSKSPCLALKHLKHMFLHLMYGLITDESQLTPLRAKLYLYGRGDIKRQHLL</sequence>
<feature type="chain" id="PRO_5041470884" description="Reverse transcriptase domain-containing protein" evidence="1">
    <location>
        <begin position="20"/>
        <end position="93"/>
    </location>
</feature>
<organism evidence="3 4">
    <name type="scientific">Zophobas morio</name>
    <dbReference type="NCBI Taxonomy" id="2755281"/>
    <lineage>
        <taxon>Eukaryota</taxon>
        <taxon>Metazoa</taxon>
        <taxon>Ecdysozoa</taxon>
        <taxon>Arthropoda</taxon>
        <taxon>Hexapoda</taxon>
        <taxon>Insecta</taxon>
        <taxon>Pterygota</taxon>
        <taxon>Neoptera</taxon>
        <taxon>Endopterygota</taxon>
        <taxon>Coleoptera</taxon>
        <taxon>Polyphaga</taxon>
        <taxon>Cucujiformia</taxon>
        <taxon>Tenebrionidae</taxon>
        <taxon>Zophobas</taxon>
    </lineage>
</organism>
<proteinExistence type="predicted"/>
<dbReference type="EMBL" id="JALNTZ010003803">
    <property type="protein sequence ID" value="KAJ3615958.1"/>
    <property type="molecule type" value="Genomic_DNA"/>
</dbReference>
<accession>A0AA38HH48</accession>
<dbReference type="Proteomes" id="UP001168821">
    <property type="component" value="Unassembled WGS sequence"/>
</dbReference>
<evidence type="ECO:0000256" key="1">
    <source>
        <dbReference type="SAM" id="SignalP"/>
    </source>
</evidence>
<comment type="caution">
    <text evidence="3">The sequence shown here is derived from an EMBL/GenBank/DDBJ whole genome shotgun (WGS) entry which is preliminary data.</text>
</comment>
<dbReference type="AlphaFoldDB" id="A0AA38HH48"/>
<keyword evidence="1" id="KW-0732">Signal</keyword>
<reference evidence="3" key="1">
    <citation type="journal article" date="2023" name="G3 (Bethesda)">
        <title>Whole genome assemblies of Zophobas morio and Tenebrio molitor.</title>
        <authorList>
            <person name="Kaur S."/>
            <person name="Stinson S.A."/>
            <person name="diCenzo G.C."/>
        </authorList>
    </citation>
    <scope>NUCLEOTIDE SEQUENCE</scope>
    <source>
        <strain evidence="3">QUZm001</strain>
    </source>
</reference>
<evidence type="ECO:0000313" key="3">
    <source>
        <dbReference type="EMBL" id="KAJ3615958.1"/>
    </source>
</evidence>
<dbReference type="InterPro" id="IPR000477">
    <property type="entry name" value="RT_dom"/>
</dbReference>
<dbReference type="PROSITE" id="PS50878">
    <property type="entry name" value="RT_POL"/>
    <property type="match status" value="1"/>
</dbReference>
<evidence type="ECO:0000259" key="2">
    <source>
        <dbReference type="PROSITE" id="PS50878"/>
    </source>
</evidence>